<feature type="non-terminal residue" evidence="3">
    <location>
        <position position="1"/>
    </location>
</feature>
<protein>
    <recommendedName>
        <fullName evidence="2">Chromo domain-containing protein</fullName>
    </recommendedName>
</protein>
<dbReference type="AlphaFoldDB" id="A0ABD0R3I5"/>
<organism evidence="3 4">
    <name type="scientific">Cirrhinus mrigala</name>
    <name type="common">Mrigala</name>
    <dbReference type="NCBI Taxonomy" id="683832"/>
    <lineage>
        <taxon>Eukaryota</taxon>
        <taxon>Metazoa</taxon>
        <taxon>Chordata</taxon>
        <taxon>Craniata</taxon>
        <taxon>Vertebrata</taxon>
        <taxon>Euteleostomi</taxon>
        <taxon>Actinopterygii</taxon>
        <taxon>Neopterygii</taxon>
        <taxon>Teleostei</taxon>
        <taxon>Ostariophysi</taxon>
        <taxon>Cypriniformes</taxon>
        <taxon>Cyprinidae</taxon>
        <taxon>Labeoninae</taxon>
        <taxon>Labeonini</taxon>
        <taxon>Cirrhinus</taxon>
    </lineage>
</organism>
<evidence type="ECO:0000256" key="1">
    <source>
        <dbReference type="ARBA" id="ARBA00004123"/>
    </source>
</evidence>
<dbReference type="SMART" id="SM00298">
    <property type="entry name" value="CHROMO"/>
    <property type="match status" value="1"/>
</dbReference>
<evidence type="ECO:0000313" key="3">
    <source>
        <dbReference type="EMBL" id="KAL0192595.1"/>
    </source>
</evidence>
<evidence type="ECO:0000259" key="2">
    <source>
        <dbReference type="PROSITE" id="PS50013"/>
    </source>
</evidence>
<dbReference type="Gene3D" id="2.40.50.40">
    <property type="match status" value="1"/>
</dbReference>
<gene>
    <name evidence="3" type="ORF">M9458_010891</name>
</gene>
<name>A0ABD0R3I5_CIRMR</name>
<dbReference type="InterPro" id="IPR016197">
    <property type="entry name" value="Chromo-like_dom_sf"/>
</dbReference>
<dbReference type="Pfam" id="PF00385">
    <property type="entry name" value="Chromo"/>
    <property type="match status" value="1"/>
</dbReference>
<reference evidence="3 4" key="1">
    <citation type="submission" date="2024-05" db="EMBL/GenBank/DDBJ databases">
        <title>Genome sequencing and assembly of Indian major carp, Cirrhinus mrigala (Hamilton, 1822).</title>
        <authorList>
            <person name="Mohindra V."/>
            <person name="Chowdhury L.M."/>
            <person name="Lal K."/>
            <person name="Jena J.K."/>
        </authorList>
    </citation>
    <scope>NUCLEOTIDE SEQUENCE [LARGE SCALE GENOMIC DNA]</scope>
    <source>
        <strain evidence="3">CM1030</strain>
        <tissue evidence="3">Blood</tissue>
    </source>
</reference>
<dbReference type="PROSITE" id="PS50013">
    <property type="entry name" value="CHROMO_2"/>
    <property type="match status" value="1"/>
</dbReference>
<sequence>HPEPPPQPEIETIETIYRVQEILNSRRRNGRLQYLIEWEGYGPEERSWIDQNDILDPSLTAEFH</sequence>
<feature type="domain" description="Chromo" evidence="2">
    <location>
        <begin position="17"/>
        <end position="64"/>
    </location>
</feature>
<dbReference type="InterPro" id="IPR000953">
    <property type="entry name" value="Chromo/chromo_shadow_dom"/>
</dbReference>
<comment type="caution">
    <text evidence="3">The sequence shown here is derived from an EMBL/GenBank/DDBJ whole genome shotgun (WGS) entry which is preliminary data.</text>
</comment>
<accession>A0ABD0R3I5</accession>
<dbReference type="SUPFAM" id="SSF54160">
    <property type="entry name" value="Chromo domain-like"/>
    <property type="match status" value="1"/>
</dbReference>
<keyword evidence="4" id="KW-1185">Reference proteome</keyword>
<dbReference type="InterPro" id="IPR023780">
    <property type="entry name" value="Chromo_domain"/>
</dbReference>
<feature type="non-terminal residue" evidence="3">
    <location>
        <position position="64"/>
    </location>
</feature>
<dbReference type="Proteomes" id="UP001529510">
    <property type="component" value="Unassembled WGS sequence"/>
</dbReference>
<comment type="subcellular location">
    <subcellularLocation>
        <location evidence="1">Nucleus</location>
    </subcellularLocation>
</comment>
<dbReference type="GO" id="GO:0005634">
    <property type="term" value="C:nucleus"/>
    <property type="evidence" value="ECO:0007669"/>
    <property type="project" value="UniProtKB-SubCell"/>
</dbReference>
<proteinExistence type="predicted"/>
<evidence type="ECO:0000313" key="4">
    <source>
        <dbReference type="Proteomes" id="UP001529510"/>
    </source>
</evidence>
<dbReference type="EMBL" id="JAMKFB020000005">
    <property type="protein sequence ID" value="KAL0192595.1"/>
    <property type="molecule type" value="Genomic_DNA"/>
</dbReference>